<comment type="caution">
    <text evidence="13">The sequence shown here is derived from an EMBL/GenBank/DDBJ whole genome shotgun (WGS) entry which is preliminary data.</text>
</comment>
<evidence type="ECO:0000256" key="12">
    <source>
        <dbReference type="SAM" id="Phobius"/>
    </source>
</evidence>
<name>A0AA36FWE4_9BILA</name>
<keyword evidence="5" id="KW-0571">Peptide transport</keyword>
<dbReference type="CDD" id="cd17347">
    <property type="entry name" value="MFS_SLC15A1_2_like"/>
    <property type="match status" value="1"/>
</dbReference>
<feature type="region of interest" description="Disordered" evidence="11">
    <location>
        <begin position="830"/>
        <end position="850"/>
    </location>
</feature>
<dbReference type="Gene3D" id="1.20.1250.20">
    <property type="entry name" value="MFS general substrate transporter like domains"/>
    <property type="match status" value="2"/>
</dbReference>
<evidence type="ECO:0000313" key="14">
    <source>
        <dbReference type="Proteomes" id="UP001177023"/>
    </source>
</evidence>
<dbReference type="SUPFAM" id="SSF103473">
    <property type="entry name" value="MFS general substrate transporter"/>
    <property type="match status" value="1"/>
</dbReference>
<dbReference type="InterPro" id="IPR004768">
    <property type="entry name" value="Oligopep_transport"/>
</dbReference>
<dbReference type="Proteomes" id="UP001177023">
    <property type="component" value="Unassembled WGS sequence"/>
</dbReference>
<evidence type="ECO:0000256" key="9">
    <source>
        <dbReference type="ARBA" id="ARBA00078114"/>
    </source>
</evidence>
<dbReference type="EMBL" id="CATQJA010000905">
    <property type="protein sequence ID" value="CAJ0564758.1"/>
    <property type="molecule type" value="Genomic_DNA"/>
</dbReference>
<gene>
    <name evidence="13" type="ORF">MSPICULIGERA_LOCUS3428</name>
</gene>
<reference evidence="13" key="1">
    <citation type="submission" date="2023-06" db="EMBL/GenBank/DDBJ databases">
        <authorList>
            <person name="Delattre M."/>
        </authorList>
    </citation>
    <scope>NUCLEOTIDE SEQUENCE</scope>
    <source>
        <strain evidence="13">AF72</strain>
    </source>
</reference>
<evidence type="ECO:0000256" key="3">
    <source>
        <dbReference type="ARBA" id="ARBA00022448"/>
    </source>
</evidence>
<dbReference type="NCBIfam" id="TIGR00926">
    <property type="entry name" value="2A1704"/>
    <property type="match status" value="1"/>
</dbReference>
<protein>
    <recommendedName>
        <fullName evidence="9">Oligopeptide transporter 1</fullName>
    </recommendedName>
</protein>
<evidence type="ECO:0000256" key="2">
    <source>
        <dbReference type="ARBA" id="ARBA00005982"/>
    </source>
</evidence>
<keyword evidence="7 12" id="KW-1133">Transmembrane helix</keyword>
<keyword evidence="3 10" id="KW-0813">Transport</keyword>
<keyword evidence="6" id="KW-0653">Protein transport</keyword>
<feature type="transmembrane region" description="Helical" evidence="12">
    <location>
        <begin position="397"/>
        <end position="416"/>
    </location>
</feature>
<feature type="transmembrane region" description="Helical" evidence="12">
    <location>
        <begin position="216"/>
        <end position="241"/>
    </location>
</feature>
<dbReference type="PANTHER" id="PTHR11654">
    <property type="entry name" value="OLIGOPEPTIDE TRANSPORTER-RELATED"/>
    <property type="match status" value="1"/>
</dbReference>
<feature type="non-terminal residue" evidence="13">
    <location>
        <position position="1"/>
    </location>
</feature>
<accession>A0AA36FWE4</accession>
<feature type="transmembrane region" description="Helical" evidence="12">
    <location>
        <begin position="780"/>
        <end position="806"/>
    </location>
</feature>
<dbReference type="GO" id="GO:0015031">
    <property type="term" value="P:protein transport"/>
    <property type="evidence" value="ECO:0007669"/>
    <property type="project" value="UniProtKB-KW"/>
</dbReference>
<evidence type="ECO:0000256" key="5">
    <source>
        <dbReference type="ARBA" id="ARBA00022856"/>
    </source>
</evidence>
<evidence type="ECO:0000256" key="6">
    <source>
        <dbReference type="ARBA" id="ARBA00022927"/>
    </source>
</evidence>
<dbReference type="PROSITE" id="PS01023">
    <property type="entry name" value="PTR2_2"/>
    <property type="match status" value="1"/>
</dbReference>
<feature type="transmembrane region" description="Helical" evidence="12">
    <location>
        <begin position="316"/>
        <end position="333"/>
    </location>
</feature>
<feature type="transmembrane region" description="Helical" evidence="12">
    <location>
        <begin position="111"/>
        <end position="131"/>
    </location>
</feature>
<feature type="transmembrane region" description="Helical" evidence="12">
    <location>
        <begin position="143"/>
        <end position="167"/>
    </location>
</feature>
<dbReference type="AlphaFoldDB" id="A0AA36FWE4"/>
<evidence type="ECO:0000256" key="7">
    <source>
        <dbReference type="ARBA" id="ARBA00022989"/>
    </source>
</evidence>
<feature type="transmembrane region" description="Helical" evidence="12">
    <location>
        <begin position="179"/>
        <end position="204"/>
    </location>
</feature>
<dbReference type="GO" id="GO:0035673">
    <property type="term" value="F:oligopeptide transmembrane transporter activity"/>
    <property type="evidence" value="ECO:0007669"/>
    <property type="project" value="InterPro"/>
</dbReference>
<keyword evidence="8 12" id="KW-0472">Membrane</keyword>
<comment type="subcellular location">
    <subcellularLocation>
        <location evidence="1 10">Membrane</location>
        <topology evidence="1 10">Multi-pass membrane protein</topology>
    </subcellularLocation>
</comment>
<comment type="similarity">
    <text evidence="2 10">Belongs to the major facilitator superfamily. Proton-dependent oligopeptide transporter (POT/PTR) (TC 2.A.17) family.</text>
</comment>
<feature type="transmembrane region" description="Helical" evidence="12">
    <location>
        <begin position="716"/>
        <end position="740"/>
    </location>
</feature>
<dbReference type="InterPro" id="IPR036259">
    <property type="entry name" value="MFS_trans_sf"/>
</dbReference>
<dbReference type="GO" id="GO:0016020">
    <property type="term" value="C:membrane"/>
    <property type="evidence" value="ECO:0007669"/>
    <property type="project" value="UniProtKB-SubCell"/>
</dbReference>
<evidence type="ECO:0000313" key="13">
    <source>
        <dbReference type="EMBL" id="CAJ0564758.1"/>
    </source>
</evidence>
<dbReference type="InterPro" id="IPR000109">
    <property type="entry name" value="POT_fam"/>
</dbReference>
<keyword evidence="14" id="KW-1185">Reference proteome</keyword>
<evidence type="ECO:0000256" key="1">
    <source>
        <dbReference type="ARBA" id="ARBA00004141"/>
    </source>
</evidence>
<sequence>MGKPWGEVDEESTSSGSEVRRRKPKKEAFKEPTTWPEMIKAWPKTTFCIVSNEFCERFSYYGMRTVLTFYLLNVLKFSDNQSTIFFNGFTVLCYLTPVLGSIIADGFVGKFWTIFTVSILYAAGQIVLAIASTKDSSSSMHPWLDMIGMVMIGFGTGGIKPCVAAFGADQFEKGHERMLSMFFSMFYFSINAGSMISTFISPIFRSMTCLGQDSCYPLAFGIPAILMIVATVLFMLGSFWYKKPPPSDNVFSEVAKIIGRAGINKMKAREPKAHWLDHYMTTHSCDSDPRCQQLKQTSHNKNACHKLGYVDDVRQLLRLLVMFLPVPMFWALYDQQGSVWLIQGIQMDCRLWGNVLFMPDQVQVLNAVLILCFIPIFQVIVYPIASKFFELTPLRKMVAGGLLAACSFAITGFVQLRVNQTLAVLPDSGQVFVGFSNMHHPGCNVTIMMGDDMDSMRTLSYNMSMKDIAKHGDVAGEKTFHHAAGAIAFKFTYSPADDDTVCNKKILPDSLTTNFKKEKIYFAVVAPLGVLVGVADTDKPEQGTGEFSGGLLMAMKKDYGYGTDQENMVVCRADDKTGLPKDPPCSPRKPTDFYYWESNYNQGKDDRDDQLTYFRNPTANTTHPDLPTYATQYSMKPVKPGRWWLYKLPSTPKDAGKTTPEHVDVTPLNATIYIRSQGGVYLFGIFSSQTNETLALTQEDGYMPSMQIVQDNSVSILWQVPQIVVLTAAEILFSITGYEFAYSQCAPSMKAVVQAAWLLTTAVGDTIIVGITAWDPFSNMATMFFVYAICMAVVIGVFALMAIFYYEYKSYTAADDDYDSDVEHEDDEIDLNDKGYLNGGYTRSPPEDKLSEYLDTDMHF</sequence>
<dbReference type="InterPro" id="IPR018456">
    <property type="entry name" value="PTR2_symporter_CS"/>
</dbReference>
<feature type="transmembrane region" description="Helical" evidence="12">
    <location>
        <begin position="752"/>
        <end position="774"/>
    </location>
</feature>
<feature type="region of interest" description="Disordered" evidence="11">
    <location>
        <begin position="1"/>
        <end position="28"/>
    </location>
</feature>
<proteinExistence type="inferred from homology"/>
<dbReference type="FunFam" id="1.20.1250.20:FF:000049">
    <property type="entry name" value="Solute carrier family 15 member 2"/>
    <property type="match status" value="1"/>
</dbReference>
<feature type="transmembrane region" description="Helical" evidence="12">
    <location>
        <begin position="84"/>
        <end position="104"/>
    </location>
</feature>
<organism evidence="13 14">
    <name type="scientific">Mesorhabditis spiculigera</name>
    <dbReference type="NCBI Taxonomy" id="96644"/>
    <lineage>
        <taxon>Eukaryota</taxon>
        <taxon>Metazoa</taxon>
        <taxon>Ecdysozoa</taxon>
        <taxon>Nematoda</taxon>
        <taxon>Chromadorea</taxon>
        <taxon>Rhabditida</taxon>
        <taxon>Rhabditina</taxon>
        <taxon>Rhabditomorpha</taxon>
        <taxon>Rhabditoidea</taxon>
        <taxon>Rhabditidae</taxon>
        <taxon>Mesorhabditinae</taxon>
        <taxon>Mesorhabditis</taxon>
    </lineage>
</organism>
<evidence type="ECO:0000256" key="11">
    <source>
        <dbReference type="SAM" id="MobiDB-lite"/>
    </source>
</evidence>
<evidence type="ECO:0000256" key="10">
    <source>
        <dbReference type="RuleBase" id="RU003755"/>
    </source>
</evidence>
<keyword evidence="4 10" id="KW-0812">Transmembrane</keyword>
<feature type="transmembrane region" description="Helical" evidence="12">
    <location>
        <begin position="364"/>
        <end position="385"/>
    </location>
</feature>
<dbReference type="Pfam" id="PF00854">
    <property type="entry name" value="PTR2"/>
    <property type="match status" value="2"/>
</dbReference>
<evidence type="ECO:0000256" key="8">
    <source>
        <dbReference type="ARBA" id="ARBA00023136"/>
    </source>
</evidence>
<dbReference type="PROSITE" id="PS01022">
    <property type="entry name" value="PTR2_1"/>
    <property type="match status" value="1"/>
</dbReference>
<evidence type="ECO:0000256" key="4">
    <source>
        <dbReference type="ARBA" id="ARBA00022692"/>
    </source>
</evidence>